<dbReference type="SMART" id="SM01230">
    <property type="entry name" value="Gln-synt_C"/>
    <property type="match status" value="1"/>
</dbReference>
<dbReference type="InterPro" id="IPR008147">
    <property type="entry name" value="Gln_synt_N"/>
</dbReference>
<evidence type="ECO:0000256" key="9">
    <source>
        <dbReference type="ARBA" id="ARBA00022840"/>
    </source>
</evidence>
<feature type="modified residue" description="O-AMP-tyrosine" evidence="15">
    <location>
        <position position="373"/>
    </location>
</feature>
<proteinExistence type="inferred from homology"/>
<name>A0A140L7M2_9FIRM</name>
<protein>
    <recommendedName>
        <fullName evidence="4 18">Glutamine synthetase</fullName>
        <ecNumber evidence="3 18">6.3.1.2</ecNumber>
    </recommendedName>
</protein>
<feature type="domain" description="GS catalytic" evidence="20">
    <location>
        <begin position="108"/>
        <end position="444"/>
    </location>
</feature>
<dbReference type="GO" id="GO:0046872">
    <property type="term" value="F:metal ion binding"/>
    <property type="evidence" value="ECO:0007669"/>
    <property type="project" value="UniProtKB-KW"/>
</dbReference>
<keyword evidence="7 14" id="KW-0479">Metal-binding</keyword>
<comment type="subcellular location">
    <subcellularLocation>
        <location evidence="1">Cytoplasm</location>
    </subcellularLocation>
</comment>
<evidence type="ECO:0000256" key="6">
    <source>
        <dbReference type="ARBA" id="ARBA00022598"/>
    </source>
</evidence>
<evidence type="ECO:0000256" key="17">
    <source>
        <dbReference type="RuleBase" id="RU000384"/>
    </source>
</evidence>
<comment type="catalytic activity">
    <reaction evidence="11 18">
        <text>L-glutamate + NH4(+) + ATP = L-glutamine + ADP + phosphate + H(+)</text>
        <dbReference type="Rhea" id="RHEA:16169"/>
        <dbReference type="ChEBI" id="CHEBI:15378"/>
        <dbReference type="ChEBI" id="CHEBI:28938"/>
        <dbReference type="ChEBI" id="CHEBI:29985"/>
        <dbReference type="ChEBI" id="CHEBI:30616"/>
        <dbReference type="ChEBI" id="CHEBI:43474"/>
        <dbReference type="ChEBI" id="CHEBI:58359"/>
        <dbReference type="ChEBI" id="CHEBI:456216"/>
        <dbReference type="EC" id="6.3.1.2"/>
    </reaction>
</comment>
<feature type="binding site" evidence="12">
    <location>
        <position position="298"/>
    </location>
    <ligand>
        <name>L-glutamate</name>
        <dbReference type="ChEBI" id="CHEBI:29985"/>
    </ligand>
</feature>
<evidence type="ECO:0000256" key="15">
    <source>
        <dbReference type="PIRSR" id="PIRSR604809-50"/>
    </source>
</evidence>
<organism evidence="21 22">
    <name type="scientific">Fervidicola ferrireducens</name>
    <dbReference type="NCBI Taxonomy" id="520764"/>
    <lineage>
        <taxon>Bacteria</taxon>
        <taxon>Bacillati</taxon>
        <taxon>Bacillota</taxon>
        <taxon>Clostridia</taxon>
        <taxon>Thermosediminibacterales</taxon>
        <taxon>Thermosediminibacteraceae</taxon>
        <taxon>Fervidicola</taxon>
    </lineage>
</organism>
<dbReference type="Pfam" id="PF03951">
    <property type="entry name" value="Gln-synt_N"/>
    <property type="match status" value="1"/>
</dbReference>
<comment type="caution">
    <text evidence="21">The sequence shown here is derived from an EMBL/GenBank/DDBJ whole genome shotgun (WGS) entry which is preliminary data.</text>
</comment>
<evidence type="ECO:0000256" key="1">
    <source>
        <dbReference type="ARBA" id="ARBA00004496"/>
    </source>
</evidence>
<dbReference type="InterPro" id="IPR027303">
    <property type="entry name" value="Gln_synth_gly_rich_site"/>
</dbReference>
<evidence type="ECO:0000256" key="3">
    <source>
        <dbReference type="ARBA" id="ARBA00012937"/>
    </source>
</evidence>
<feature type="binding site" evidence="14">
    <location>
        <position position="133"/>
    </location>
    <ligand>
        <name>Mg(2+)</name>
        <dbReference type="ChEBI" id="CHEBI:18420"/>
        <label>1</label>
    </ligand>
</feature>
<feature type="binding site" evidence="14">
    <location>
        <position position="188"/>
    </location>
    <ligand>
        <name>Mg(2+)</name>
        <dbReference type="ChEBI" id="CHEBI:18420"/>
        <label>1</label>
    </ligand>
</feature>
<dbReference type="InParanoid" id="A0A140L7M2"/>
<evidence type="ECO:0000256" key="12">
    <source>
        <dbReference type="PIRSR" id="PIRSR604809-1"/>
    </source>
</evidence>
<reference evidence="21 22" key="1">
    <citation type="submission" date="2015-12" db="EMBL/GenBank/DDBJ databases">
        <title>Draft genome sequnece of Fervidicola ferrireducens strain Y170.</title>
        <authorList>
            <person name="Patel B.K."/>
        </authorList>
    </citation>
    <scope>NUCLEOTIDE SEQUENCE [LARGE SCALE GENOMIC DNA]</scope>
    <source>
        <strain evidence="21 22">Y170</strain>
    </source>
</reference>
<feature type="binding site" evidence="14">
    <location>
        <position position="195"/>
    </location>
    <ligand>
        <name>Mg(2+)</name>
        <dbReference type="ChEBI" id="CHEBI:18420"/>
        <label>1</label>
    </ligand>
</feature>
<dbReference type="Gene3D" id="3.10.20.70">
    <property type="entry name" value="Glutamine synthetase, N-terminal domain"/>
    <property type="match status" value="1"/>
</dbReference>
<dbReference type="STRING" id="520764.AN618_15780"/>
<sequence length="444" mass="50185">MARFTKEDIMRKAEELDVKFIRLQFTDILGIIKNVTITVDQLEEALDGKIMFDGSSIEGFTRIQESDMYLMPDYDTFTILPWKPRKGAEARLMCDVYMPDGQPFIGCPRTILKKVCERARNMGYEFYVGPEPEFFLFQLDENGRPTTVTNDKGSYFDLSPVDLGENARRDIVLALEEMGFEVEASHHEVAPGQHEIDFKYAPALRAADNIVTFKFVTKAIAMEHGLYATFMPKPIFGENGSGMHLHMSLFKDGVNAFYDENDEETGLSQVAKYFIGGILHHVKGFTAITNPTVNSYKRLVPGYEAPVYISWSTKNRSALIRVPSSRGNGSRIELRSPDPSANPYLALAVILAAGLDGIENKIDPGPQTFDNIYEMTPAERLAAGIESLPGSLKEALEYLSKDEVIKQTLGPHVYEHFVKAKLIEWDTYRMQVHQWELDQYLGIF</sequence>
<keyword evidence="5" id="KW-0963">Cytoplasm</keyword>
<keyword evidence="9 13" id="KW-0067">ATP-binding</keyword>
<evidence type="ECO:0000313" key="21">
    <source>
        <dbReference type="EMBL" id="KXG76547.1"/>
    </source>
</evidence>
<evidence type="ECO:0000256" key="14">
    <source>
        <dbReference type="PIRSR" id="PIRSR604809-3"/>
    </source>
</evidence>
<feature type="binding site" evidence="13">
    <location>
        <begin position="198"/>
        <end position="200"/>
    </location>
    <ligand>
        <name>ATP</name>
        <dbReference type="ChEBI" id="CHEBI:30616"/>
    </ligand>
</feature>
<feature type="binding site" evidence="12">
    <location>
        <position position="304"/>
    </location>
    <ligand>
        <name>L-glutamate</name>
        <dbReference type="ChEBI" id="CHEBI:29985"/>
    </ligand>
</feature>
<evidence type="ECO:0000313" key="22">
    <source>
        <dbReference type="Proteomes" id="UP000070427"/>
    </source>
</evidence>
<evidence type="ECO:0000256" key="5">
    <source>
        <dbReference type="ARBA" id="ARBA00022490"/>
    </source>
</evidence>
<evidence type="ECO:0000256" key="11">
    <source>
        <dbReference type="ARBA" id="ARBA00049436"/>
    </source>
</evidence>
<dbReference type="SUPFAM" id="SSF54368">
    <property type="entry name" value="Glutamine synthetase, N-terminal domain"/>
    <property type="match status" value="1"/>
</dbReference>
<dbReference type="PATRIC" id="fig|520764.3.peg.1696"/>
<evidence type="ECO:0000256" key="18">
    <source>
        <dbReference type="RuleBase" id="RU004356"/>
    </source>
</evidence>
<dbReference type="PANTHER" id="PTHR43785">
    <property type="entry name" value="GAMMA-GLUTAMYLPUTRESCINE SYNTHETASE"/>
    <property type="match status" value="1"/>
</dbReference>
<dbReference type="AlphaFoldDB" id="A0A140L7M2"/>
<dbReference type="EC" id="6.3.1.2" evidence="3 18"/>
<comment type="cofactor">
    <cofactor evidence="14">
        <name>Mg(2+)</name>
        <dbReference type="ChEBI" id="CHEBI:18420"/>
    </cofactor>
    <text evidence="14">Binds 2 Mg(2+) ions per subunit.</text>
</comment>
<feature type="binding site" evidence="12">
    <location>
        <position position="316"/>
    </location>
    <ligand>
        <name>L-glutamate</name>
        <dbReference type="ChEBI" id="CHEBI:29985"/>
    </ligand>
</feature>
<feature type="binding site" evidence="14">
    <location>
        <position position="131"/>
    </location>
    <ligand>
        <name>Mg(2+)</name>
        <dbReference type="ChEBI" id="CHEBI:18420"/>
        <label>1</label>
    </ligand>
</feature>
<dbReference type="Pfam" id="PF00120">
    <property type="entry name" value="Gln-synt_C"/>
    <property type="match status" value="1"/>
</dbReference>
<evidence type="ECO:0000256" key="7">
    <source>
        <dbReference type="ARBA" id="ARBA00022723"/>
    </source>
</evidence>
<feature type="binding site" evidence="12">
    <location>
        <position position="335"/>
    </location>
    <ligand>
        <name>L-glutamate</name>
        <dbReference type="ChEBI" id="CHEBI:29985"/>
    </ligand>
</feature>
<evidence type="ECO:0000259" key="19">
    <source>
        <dbReference type="PROSITE" id="PS51986"/>
    </source>
</evidence>
<dbReference type="GO" id="GO:0004356">
    <property type="term" value="F:glutamine synthetase activity"/>
    <property type="evidence" value="ECO:0007669"/>
    <property type="project" value="UniProtKB-EC"/>
</dbReference>
<feature type="binding site" evidence="14">
    <location>
        <position position="244"/>
    </location>
    <ligand>
        <name>Mg(2+)</name>
        <dbReference type="ChEBI" id="CHEBI:18420"/>
        <label>1</label>
    </ligand>
</feature>
<dbReference type="InterPro" id="IPR014746">
    <property type="entry name" value="Gln_synth/guanido_kin_cat_dom"/>
</dbReference>
<dbReference type="FunFam" id="3.30.590.10:FF:000003">
    <property type="entry name" value="Glutamine synthetase 2"/>
    <property type="match status" value="1"/>
</dbReference>
<comment type="similarity">
    <text evidence="2 16 17">Belongs to the glutamine synthetase family.</text>
</comment>
<feature type="domain" description="GS beta-grasp" evidence="19">
    <location>
        <begin position="16"/>
        <end position="101"/>
    </location>
</feature>
<dbReference type="GO" id="GO:0006542">
    <property type="term" value="P:glutamine biosynthetic process"/>
    <property type="evidence" value="ECO:0007669"/>
    <property type="project" value="InterPro"/>
</dbReference>
<feature type="binding site" evidence="13">
    <location>
        <begin position="246"/>
        <end position="248"/>
    </location>
    <ligand>
        <name>ATP</name>
        <dbReference type="ChEBI" id="CHEBI:30616"/>
    </ligand>
</feature>
<evidence type="ECO:0000256" key="4">
    <source>
        <dbReference type="ARBA" id="ARBA00021364"/>
    </source>
</evidence>
<dbReference type="OrthoDB" id="9807095at2"/>
<dbReference type="FunFam" id="3.10.20.70:FF:000005">
    <property type="entry name" value="Glutamine synthetase"/>
    <property type="match status" value="1"/>
</dbReference>
<dbReference type="InterPro" id="IPR008146">
    <property type="entry name" value="Gln_synth_cat_dom"/>
</dbReference>
<dbReference type="Gene3D" id="3.30.590.10">
    <property type="entry name" value="Glutamine synthetase/guanido kinase, catalytic domain"/>
    <property type="match status" value="1"/>
</dbReference>
<dbReference type="Proteomes" id="UP000070427">
    <property type="component" value="Unassembled WGS sequence"/>
</dbReference>
<dbReference type="RefSeq" id="WP_066353694.1">
    <property type="nucleotide sequence ID" value="NZ_LOED01000019.1"/>
</dbReference>
<dbReference type="GO" id="GO:0005524">
    <property type="term" value="F:ATP binding"/>
    <property type="evidence" value="ECO:0007669"/>
    <property type="project" value="UniProtKB-KW"/>
</dbReference>
<evidence type="ECO:0000256" key="10">
    <source>
        <dbReference type="ARBA" id="ARBA00022842"/>
    </source>
</evidence>
<keyword evidence="15" id="KW-0597">Phosphoprotein</keyword>
<feature type="binding site" evidence="14">
    <location>
        <position position="333"/>
    </location>
    <ligand>
        <name>Mg(2+)</name>
        <dbReference type="ChEBI" id="CHEBI:18420"/>
        <label>1</label>
    </ligand>
</feature>
<keyword evidence="6 18" id="KW-0436">Ligase</keyword>
<dbReference type="NCBIfam" id="TIGR00653">
    <property type="entry name" value="GlnA"/>
    <property type="match status" value="1"/>
</dbReference>
<dbReference type="PROSITE" id="PS00181">
    <property type="entry name" value="GLNA_ATP"/>
    <property type="match status" value="1"/>
</dbReference>
<dbReference type="InterPro" id="IPR004809">
    <property type="entry name" value="Gln_synth_I"/>
</dbReference>
<feature type="binding site" evidence="13">
    <location>
        <position position="183"/>
    </location>
    <ligand>
        <name>ATP</name>
        <dbReference type="ChEBI" id="CHEBI:30616"/>
    </ligand>
</feature>
<dbReference type="PROSITE" id="PS00180">
    <property type="entry name" value="GLNA_1"/>
    <property type="match status" value="1"/>
</dbReference>
<dbReference type="PROSITE" id="PS51986">
    <property type="entry name" value="GS_BETA_GRASP"/>
    <property type="match status" value="1"/>
</dbReference>
<dbReference type="PROSITE" id="PS51987">
    <property type="entry name" value="GS_CATALYTIC"/>
    <property type="match status" value="1"/>
</dbReference>
<dbReference type="GO" id="GO:0005737">
    <property type="term" value="C:cytoplasm"/>
    <property type="evidence" value="ECO:0007669"/>
    <property type="project" value="UniProtKB-SubCell"/>
</dbReference>
<keyword evidence="22" id="KW-1185">Reference proteome</keyword>
<keyword evidence="8 13" id="KW-0547">Nucleotide-binding</keyword>
<evidence type="ECO:0000259" key="20">
    <source>
        <dbReference type="PROSITE" id="PS51987"/>
    </source>
</evidence>
<evidence type="ECO:0000256" key="8">
    <source>
        <dbReference type="ARBA" id="ARBA00022741"/>
    </source>
</evidence>
<dbReference type="InterPro" id="IPR036651">
    <property type="entry name" value="Gln_synt_N_sf"/>
</dbReference>
<dbReference type="PANTHER" id="PTHR43785:SF12">
    <property type="entry name" value="TYPE-1 GLUTAMINE SYNTHETASE 2"/>
    <property type="match status" value="1"/>
</dbReference>
<feature type="binding site" evidence="12">
    <location>
        <begin position="239"/>
        <end position="240"/>
    </location>
    <ligand>
        <name>L-glutamate</name>
        <dbReference type="ChEBI" id="CHEBI:29985"/>
    </ligand>
</feature>
<dbReference type="InterPro" id="IPR027302">
    <property type="entry name" value="Gln_synth_N_conserv_site"/>
</dbReference>
<evidence type="ECO:0000256" key="16">
    <source>
        <dbReference type="PROSITE-ProRule" id="PRU01330"/>
    </source>
</evidence>
<accession>A0A140L7M2</accession>
<dbReference type="EMBL" id="LOED01000019">
    <property type="protein sequence ID" value="KXG76547.1"/>
    <property type="molecule type" value="Genomic_DNA"/>
</dbReference>
<dbReference type="FunCoup" id="A0A140L7M2">
    <property type="interactions" value="348"/>
</dbReference>
<evidence type="ECO:0000256" key="13">
    <source>
        <dbReference type="PIRSR" id="PIRSR604809-2"/>
    </source>
</evidence>
<keyword evidence="10 14" id="KW-0460">Magnesium</keyword>
<dbReference type="SUPFAM" id="SSF55931">
    <property type="entry name" value="Glutamine synthetase/guanido kinase"/>
    <property type="match status" value="1"/>
</dbReference>
<evidence type="ECO:0000256" key="2">
    <source>
        <dbReference type="ARBA" id="ARBA00009897"/>
    </source>
</evidence>
<feature type="binding site" evidence="13">
    <location>
        <position position="316"/>
    </location>
    <ligand>
        <name>ATP</name>
        <dbReference type="ChEBI" id="CHEBI:30616"/>
    </ligand>
</feature>
<gene>
    <name evidence="21" type="primary">glnA_1</name>
    <name evidence="21" type="ORF">AN618_15780</name>
</gene>